<gene>
    <name evidence="6" type="ORF">METZ01_LOCUS432396</name>
</gene>
<dbReference type="Pfam" id="PF00237">
    <property type="entry name" value="Ribosomal_L22"/>
    <property type="match status" value="1"/>
</dbReference>
<evidence type="ECO:0000256" key="2">
    <source>
        <dbReference type="ARBA" id="ARBA00022730"/>
    </source>
</evidence>
<organism evidence="6">
    <name type="scientific">marine metagenome</name>
    <dbReference type="NCBI Taxonomy" id="408172"/>
    <lineage>
        <taxon>unclassified sequences</taxon>
        <taxon>metagenomes</taxon>
        <taxon>ecological metagenomes</taxon>
    </lineage>
</organism>
<keyword evidence="5" id="KW-0687">Ribonucleoprotein</keyword>
<evidence type="ECO:0000256" key="5">
    <source>
        <dbReference type="ARBA" id="ARBA00023274"/>
    </source>
</evidence>
<dbReference type="AlphaFoldDB" id="A0A382Y884"/>
<evidence type="ECO:0000256" key="1">
    <source>
        <dbReference type="ARBA" id="ARBA00009451"/>
    </source>
</evidence>
<comment type="similarity">
    <text evidence="1">Belongs to the universal ribosomal protein uL22 family.</text>
</comment>
<dbReference type="PANTHER" id="PTHR13501:SF8">
    <property type="entry name" value="LARGE RIBOSOMAL SUBUNIT PROTEIN UL22M"/>
    <property type="match status" value="1"/>
</dbReference>
<keyword evidence="3" id="KW-0694">RNA-binding</keyword>
<dbReference type="GO" id="GO:0003735">
    <property type="term" value="F:structural constituent of ribosome"/>
    <property type="evidence" value="ECO:0007669"/>
    <property type="project" value="InterPro"/>
</dbReference>
<name>A0A382Y884_9ZZZZ</name>
<dbReference type="SUPFAM" id="SSF54843">
    <property type="entry name" value="Ribosomal protein L22"/>
    <property type="match status" value="1"/>
</dbReference>
<dbReference type="EMBL" id="UINC01173767">
    <property type="protein sequence ID" value="SVD79542.1"/>
    <property type="molecule type" value="Genomic_DNA"/>
</dbReference>
<dbReference type="InterPro" id="IPR047867">
    <property type="entry name" value="Ribosomal_uL22_bac/org-type"/>
</dbReference>
<dbReference type="NCBIfam" id="TIGR01044">
    <property type="entry name" value="rplV_bact"/>
    <property type="match status" value="1"/>
</dbReference>
<dbReference type="HAMAP" id="MF_01331_B">
    <property type="entry name" value="Ribosomal_uL22_B"/>
    <property type="match status" value="1"/>
</dbReference>
<dbReference type="InterPro" id="IPR005727">
    <property type="entry name" value="Ribosomal_uL22_bac/chlpt-type"/>
</dbReference>
<evidence type="ECO:0000313" key="6">
    <source>
        <dbReference type="EMBL" id="SVD79542.1"/>
    </source>
</evidence>
<evidence type="ECO:0008006" key="7">
    <source>
        <dbReference type="Google" id="ProtNLM"/>
    </source>
</evidence>
<reference evidence="6" key="1">
    <citation type="submission" date="2018-05" db="EMBL/GenBank/DDBJ databases">
        <authorList>
            <person name="Lanie J.A."/>
            <person name="Ng W.-L."/>
            <person name="Kazmierczak K.M."/>
            <person name="Andrzejewski T.M."/>
            <person name="Davidsen T.M."/>
            <person name="Wayne K.J."/>
            <person name="Tettelin H."/>
            <person name="Glass J.I."/>
            <person name="Rusch D."/>
            <person name="Podicherti R."/>
            <person name="Tsui H.-C.T."/>
            <person name="Winkler M.E."/>
        </authorList>
    </citation>
    <scope>NUCLEOTIDE SEQUENCE</scope>
</reference>
<evidence type="ECO:0000256" key="3">
    <source>
        <dbReference type="ARBA" id="ARBA00022884"/>
    </source>
</evidence>
<dbReference type="GO" id="GO:0006412">
    <property type="term" value="P:translation"/>
    <property type="evidence" value="ECO:0007669"/>
    <property type="project" value="InterPro"/>
</dbReference>
<dbReference type="CDD" id="cd00336">
    <property type="entry name" value="Ribosomal_L22"/>
    <property type="match status" value="1"/>
</dbReference>
<accession>A0A382Y884</accession>
<dbReference type="InterPro" id="IPR001063">
    <property type="entry name" value="Ribosomal_uL22"/>
</dbReference>
<dbReference type="PANTHER" id="PTHR13501">
    <property type="entry name" value="CHLOROPLAST 50S RIBOSOMAL PROTEIN L22-RELATED"/>
    <property type="match status" value="1"/>
</dbReference>
<keyword evidence="2" id="KW-0699">rRNA-binding</keyword>
<dbReference type="GO" id="GO:0019843">
    <property type="term" value="F:rRNA binding"/>
    <property type="evidence" value="ECO:0007669"/>
    <property type="project" value="UniProtKB-KW"/>
</dbReference>
<protein>
    <recommendedName>
        <fullName evidence="7">50S ribosomal protein L22</fullName>
    </recommendedName>
</protein>
<evidence type="ECO:0000256" key="4">
    <source>
        <dbReference type="ARBA" id="ARBA00022980"/>
    </source>
</evidence>
<sequence>MEVKASSKYVRISPKKAREVARVLPGRTAGEGVELLKFIPRKAARMLGKTLRSAMANAENNANLSAEGLVIREAIVEQGPALRRFRPCARGSAHPYKKRMSHFRIVLSDEV</sequence>
<dbReference type="Gene3D" id="3.90.470.10">
    <property type="entry name" value="Ribosomal protein L22/L17"/>
    <property type="match status" value="1"/>
</dbReference>
<keyword evidence="4" id="KW-0689">Ribosomal protein</keyword>
<dbReference type="GO" id="GO:0022625">
    <property type="term" value="C:cytosolic large ribosomal subunit"/>
    <property type="evidence" value="ECO:0007669"/>
    <property type="project" value="TreeGrafter"/>
</dbReference>
<dbReference type="InterPro" id="IPR036394">
    <property type="entry name" value="Ribosomal_uL22_sf"/>
</dbReference>
<proteinExistence type="inferred from homology"/>